<feature type="signal peptide" evidence="4">
    <location>
        <begin position="1"/>
        <end position="22"/>
    </location>
</feature>
<feature type="region of interest" description="Disordered" evidence="3">
    <location>
        <begin position="882"/>
        <end position="913"/>
    </location>
</feature>
<comment type="caution">
    <text evidence="5">The sequence shown here is derived from an EMBL/GenBank/DDBJ whole genome shotgun (WGS) entry which is preliminary data.</text>
</comment>
<dbReference type="PANTHER" id="PTHR43707:SF1">
    <property type="entry name" value="HISTIDINE--TRNA LIGASE, MITOCHONDRIAL-RELATED"/>
    <property type="match status" value="1"/>
</dbReference>
<dbReference type="EMBL" id="MIGC01001437">
    <property type="protein sequence ID" value="PHJ22863.1"/>
    <property type="molecule type" value="Genomic_DNA"/>
</dbReference>
<feature type="compositionally biased region" description="Basic and acidic residues" evidence="3">
    <location>
        <begin position="883"/>
        <end position="896"/>
    </location>
</feature>
<evidence type="ECO:0000313" key="6">
    <source>
        <dbReference type="Proteomes" id="UP000221165"/>
    </source>
</evidence>
<reference evidence="5 6" key="1">
    <citation type="journal article" date="2017" name="Int. J. Parasitol.">
        <title>The genome of the protozoan parasite Cystoisospora suis and a reverse vaccinology approach to identify vaccine candidates.</title>
        <authorList>
            <person name="Palmieri N."/>
            <person name="Shrestha A."/>
            <person name="Ruttkowski B."/>
            <person name="Beck T."/>
            <person name="Vogl C."/>
            <person name="Tomley F."/>
            <person name="Blake D.P."/>
            <person name="Joachim A."/>
        </authorList>
    </citation>
    <scope>NUCLEOTIDE SEQUENCE [LARGE SCALE GENOMIC DNA]</scope>
    <source>
        <strain evidence="5 6">Wien I</strain>
    </source>
</reference>
<dbReference type="EC" id="6.1.1.21" evidence="1"/>
<dbReference type="Proteomes" id="UP000221165">
    <property type="component" value="Unassembled WGS sequence"/>
</dbReference>
<evidence type="ECO:0000256" key="3">
    <source>
        <dbReference type="SAM" id="MobiDB-lite"/>
    </source>
</evidence>
<dbReference type="GO" id="GO:0004821">
    <property type="term" value="F:histidine-tRNA ligase activity"/>
    <property type="evidence" value="ECO:0007669"/>
    <property type="project" value="UniProtKB-EC"/>
</dbReference>
<feature type="region of interest" description="Disordered" evidence="3">
    <location>
        <begin position="1510"/>
        <end position="1541"/>
    </location>
</feature>
<evidence type="ECO:0000256" key="1">
    <source>
        <dbReference type="ARBA" id="ARBA00012815"/>
    </source>
</evidence>
<feature type="compositionally biased region" description="Polar residues" evidence="3">
    <location>
        <begin position="1199"/>
        <end position="1217"/>
    </location>
</feature>
<feature type="region of interest" description="Disordered" evidence="3">
    <location>
        <begin position="1111"/>
        <end position="1133"/>
    </location>
</feature>
<dbReference type="PANTHER" id="PTHR43707">
    <property type="entry name" value="HISTIDYL-TRNA SYNTHETASE"/>
    <property type="match status" value="1"/>
</dbReference>
<proteinExistence type="predicted"/>
<dbReference type="GO" id="GO:0006427">
    <property type="term" value="P:histidyl-tRNA aminoacylation"/>
    <property type="evidence" value="ECO:0007669"/>
    <property type="project" value="TreeGrafter"/>
</dbReference>
<comment type="catalytic activity">
    <reaction evidence="2">
        <text>tRNA(His) + L-histidine + ATP = L-histidyl-tRNA(His) + AMP + diphosphate + H(+)</text>
        <dbReference type="Rhea" id="RHEA:17313"/>
        <dbReference type="Rhea" id="RHEA-COMP:9665"/>
        <dbReference type="Rhea" id="RHEA-COMP:9689"/>
        <dbReference type="ChEBI" id="CHEBI:15378"/>
        <dbReference type="ChEBI" id="CHEBI:30616"/>
        <dbReference type="ChEBI" id="CHEBI:33019"/>
        <dbReference type="ChEBI" id="CHEBI:57595"/>
        <dbReference type="ChEBI" id="CHEBI:78442"/>
        <dbReference type="ChEBI" id="CHEBI:78527"/>
        <dbReference type="ChEBI" id="CHEBI:456215"/>
        <dbReference type="EC" id="6.1.1.21"/>
    </reaction>
</comment>
<dbReference type="SUPFAM" id="SSF55681">
    <property type="entry name" value="Class II aaRS and biotin synthetases"/>
    <property type="match status" value="2"/>
</dbReference>
<feature type="region of interest" description="Disordered" evidence="3">
    <location>
        <begin position="1172"/>
        <end position="1217"/>
    </location>
</feature>
<dbReference type="InterPro" id="IPR004516">
    <property type="entry name" value="HisRS/HisZ"/>
</dbReference>
<feature type="region of interest" description="Disordered" evidence="3">
    <location>
        <begin position="399"/>
        <end position="422"/>
    </location>
</feature>
<feature type="region of interest" description="Disordered" evidence="3">
    <location>
        <begin position="746"/>
        <end position="770"/>
    </location>
</feature>
<accession>A0A2C6L623</accession>
<feature type="chain" id="PRO_5012767595" description="histidine--tRNA ligase" evidence="4">
    <location>
        <begin position="23"/>
        <end position="1679"/>
    </location>
</feature>
<dbReference type="Gene3D" id="3.30.930.10">
    <property type="entry name" value="Bira Bifunctional Protein, Domain 2"/>
    <property type="match status" value="2"/>
</dbReference>
<organism evidence="5 6">
    <name type="scientific">Cystoisospora suis</name>
    <dbReference type="NCBI Taxonomy" id="483139"/>
    <lineage>
        <taxon>Eukaryota</taxon>
        <taxon>Sar</taxon>
        <taxon>Alveolata</taxon>
        <taxon>Apicomplexa</taxon>
        <taxon>Conoidasida</taxon>
        <taxon>Coccidia</taxon>
        <taxon>Eucoccidiorida</taxon>
        <taxon>Eimeriorina</taxon>
        <taxon>Sarcocystidae</taxon>
        <taxon>Cystoisospora</taxon>
    </lineage>
</organism>
<dbReference type="GeneID" id="94426697"/>
<evidence type="ECO:0000256" key="2">
    <source>
        <dbReference type="ARBA" id="ARBA00047639"/>
    </source>
</evidence>
<evidence type="ECO:0000313" key="5">
    <source>
        <dbReference type="EMBL" id="PHJ22863.1"/>
    </source>
</evidence>
<gene>
    <name evidence="5" type="ORF">CSUI_003288</name>
</gene>
<protein>
    <recommendedName>
        <fullName evidence="1">histidine--tRNA ligase</fullName>
        <ecNumber evidence="1">6.1.1.21</ecNumber>
    </recommendedName>
</protein>
<keyword evidence="6" id="KW-1185">Reference proteome</keyword>
<keyword evidence="4" id="KW-0732">Signal</keyword>
<name>A0A2C6L623_9APIC</name>
<dbReference type="VEuPathDB" id="ToxoDB:CSUI_003288"/>
<dbReference type="GO" id="GO:0005737">
    <property type="term" value="C:cytoplasm"/>
    <property type="evidence" value="ECO:0007669"/>
    <property type="project" value="InterPro"/>
</dbReference>
<feature type="region of interest" description="Disordered" evidence="3">
    <location>
        <begin position="1303"/>
        <end position="1359"/>
    </location>
</feature>
<dbReference type="OrthoDB" id="1906957at2759"/>
<dbReference type="RefSeq" id="XP_067924540.1">
    <property type="nucleotide sequence ID" value="XM_068063486.1"/>
</dbReference>
<dbReference type="InterPro" id="IPR045864">
    <property type="entry name" value="aa-tRNA-synth_II/BPL/LPL"/>
</dbReference>
<keyword evidence="5" id="KW-0436">Ligase</keyword>
<sequence length="1679" mass="182464">MTKRGGHLLCVYVLCLFSATAAECSKRKGMWGTFVIRPWHSPAPFFLSFDDPSSSSPFPAFRATSSWVAAARPCLSHCLKQFAPSASLYTGKVASASFSASYVSASGFSWSGPSCCPVAVRWESLEPIRGRRLPFCRVLLRQKRKGERTVASASLIDAPSRGPEERFYVTKRCWACCAASDPALAFCCFSLSARQHGRKRSRRRGQCQRSSPCFLPLSRSDRLLCQLLSCLSPCRSQPHLCLFLSAGMARGQYHSTRSSSGRQPLLLPRTWRKTRVAAQCGPPSRGRKTTSSGMPSAFSCLPGFISPSPGRLFASLSPVRGAQDFPPLVWRLYLWLFDKWRQTASAFGFQEFACPVVEHAELYKQRMGEAAEEGVDGKTGTASLECAPEDLRLAAEFQPNNSKNMDGDPRSSGPSLQHGPEKNTTSVVLIGRQAESFGGDVPGQETRTALPSSENRMANLPSSLGSGDITDKCIPPHLYSFTDQSRRLLALRPELTPSLCRLLVRLYNVPSEQQRSLSLRKSRRPSERELSALFVPPAFPVRWSSIGECWRYERTARGRRRQHWQWNVDIVTGPAERTSYVCRDLGGKTEDGRCLGDERSHGLLGTHGCGSPEKDGEQVKRSRAKDVFGVGGKDVFRLGVCGEQTTRHTSAVENTPSFRGHVKGGEKQGLHEGKVGECEVKSDGTAGSSPRTFTEKGRYVSGVTSQVRENQFEGPAETSASFQRHTENGALTDASENGLDEYARADVGLTDSERIPPTGPDRNDDNRDGNALLSFPCSDVRAEAEVLAVAVSMLKRVGLGPDDVEVRVGSRKVLEALLVKHGLVDGRKLWRIHTGAEIEVSWPVKGVSRNGNCQGSQAGETTERGETTNACQVWNARTQCEPTDMREKKHGVRESAEVSNGESPSGGRFVLVNKDGGRENLREKSGRRENLMKFYSREEDLSEASALSERVKVEQICRALDRLERHTLEDVIPLFPRIPGIDRAQICGLIRAIESYNPLSSNAESQIGVSGSTASSPSRRLQPCSAVPATFSSFPSSAAPCAAYSSPRSLFGQYCDLRLHAAAEEVRRLFSLFPAYGLSPRWLLWHPLTVRGLGYYSGIVFEAFERGETQPFLPFDPRSQAPGQERTESESSRVSVEAKQLALGRDYASVARWSLAAGLKEVAGPPGLSVATRSHAGGASFPPTSRAIFGGGRYEKTVSESSSTRQTQRGGRGDSQQRAVHRVTDLHHCNNKDLSRSSSSLNSSATTVSLRRRLLKDGVTGVGLGMGDTVLLQLLQRKRLLPDLSPTAAPLVHVVIGVLRPTPQGNTDTPDSPKPVLSVTEGFPARRGIPSDFSSGSDPTRVDPPSIPRGRRDAKPASLSFAQKCAADSQARTVTGKGTHVLASPALAVSEGGVADSTPYVRNWGEQELYEAAVRLGQRLRCRGGWRVEVLLDSWREGAKAWKALMRRAAQLGAIVVVGVTAAADVAPGRQLGAQAARKNKTGEVLMHSRERRVHGSRCTINSAFGLSRLADPTGRRESGDKNGLGSNRRVASTPAAGKNGLHRVRGTPFTVTCGFALTERGQYSGEDGDYSAAAVADHAQVRYLVRQLGRGACTRHDALDGKGAFELENKAQARVDATLNIVKGAQPVDCRKGALCGDRVKAAVVEKNDEDEVVRFVSGIILEPGEDPKTKVDGRARA</sequence>
<evidence type="ECO:0000256" key="4">
    <source>
        <dbReference type="SAM" id="SignalP"/>
    </source>
</evidence>